<proteinExistence type="predicted"/>
<dbReference type="AlphaFoldDB" id="A0A3B1AX79"/>
<keyword evidence="1" id="KW-1133">Transmembrane helix</keyword>
<dbReference type="InterPro" id="IPR019734">
    <property type="entry name" value="TPR_rpt"/>
</dbReference>
<feature type="transmembrane region" description="Helical" evidence="1">
    <location>
        <begin position="20"/>
        <end position="42"/>
    </location>
</feature>
<organism evidence="2">
    <name type="scientific">hydrothermal vent metagenome</name>
    <dbReference type="NCBI Taxonomy" id="652676"/>
    <lineage>
        <taxon>unclassified sequences</taxon>
        <taxon>metagenomes</taxon>
        <taxon>ecological metagenomes</taxon>
    </lineage>
</organism>
<keyword evidence="1" id="KW-0812">Transmembrane</keyword>
<sequence>MTSLYSFSGASSVKFMALKLNGRSLVTTLKYTMLIILAVFLASCGDAPIRTEAEYIDVATEAHASGNSRLALLELSIGIRNFPQNADLQRLRGKIFLDLEDGSAAEIAFNKAVALGFNRDFLKHDLAQSWLYQRNPAKVIENLEKDIAQGSKDPLIYEIIGRAYIASRDRSNPTLFLKNMNKAEEYIEQAYALSPNNTRVLISKAWLPAIMGNIDEALDWLSKADLIVKGQRQNLAMQGELLIRQNN</sequence>
<reference evidence="2" key="1">
    <citation type="submission" date="2018-06" db="EMBL/GenBank/DDBJ databases">
        <authorList>
            <person name="Zhirakovskaya E."/>
        </authorList>
    </citation>
    <scope>NUCLEOTIDE SEQUENCE</scope>
</reference>
<dbReference type="EMBL" id="UOFW01000085">
    <property type="protein sequence ID" value="VAX04283.1"/>
    <property type="molecule type" value="Genomic_DNA"/>
</dbReference>
<evidence type="ECO:0000313" key="2">
    <source>
        <dbReference type="EMBL" id="VAX04283.1"/>
    </source>
</evidence>
<dbReference type="InterPro" id="IPR011990">
    <property type="entry name" value="TPR-like_helical_dom_sf"/>
</dbReference>
<protein>
    <submittedName>
        <fullName evidence="2">Uncharacterized protein</fullName>
    </submittedName>
</protein>
<feature type="non-terminal residue" evidence="2">
    <location>
        <position position="247"/>
    </location>
</feature>
<dbReference type="SUPFAM" id="SSF48452">
    <property type="entry name" value="TPR-like"/>
    <property type="match status" value="1"/>
</dbReference>
<gene>
    <name evidence="2" type="ORF">MNBD_ALPHA03-1496</name>
</gene>
<name>A0A3B1AX79_9ZZZZ</name>
<dbReference type="Pfam" id="PF13181">
    <property type="entry name" value="TPR_8"/>
    <property type="match status" value="1"/>
</dbReference>
<keyword evidence="1" id="KW-0472">Membrane</keyword>
<accession>A0A3B1AX79</accession>
<dbReference type="Gene3D" id="1.25.40.10">
    <property type="entry name" value="Tetratricopeptide repeat domain"/>
    <property type="match status" value="1"/>
</dbReference>
<evidence type="ECO:0000256" key="1">
    <source>
        <dbReference type="SAM" id="Phobius"/>
    </source>
</evidence>